<accession>A0A1W5D9I7</accession>
<feature type="region of interest" description="Disordered" evidence="3">
    <location>
        <begin position="1"/>
        <end position="21"/>
    </location>
</feature>
<dbReference type="Pfam" id="PF00128">
    <property type="entry name" value="Alpha-amylase"/>
    <property type="match status" value="1"/>
</dbReference>
<keyword evidence="5" id="KW-0378">Hydrolase</keyword>
<dbReference type="GO" id="GO:0005987">
    <property type="term" value="P:sucrose catabolic process"/>
    <property type="evidence" value="ECO:0007669"/>
    <property type="project" value="TreeGrafter"/>
</dbReference>
<dbReference type="SMART" id="SM00642">
    <property type="entry name" value="Aamy"/>
    <property type="match status" value="1"/>
</dbReference>
<dbReference type="AlphaFoldDB" id="A0A1W5D9I7"/>
<dbReference type="EMBL" id="FWEW01003531">
    <property type="protein sequence ID" value="SLM39602.1"/>
    <property type="molecule type" value="Genomic_DNA"/>
</dbReference>
<name>A0A1W5D9I7_9LECA</name>
<evidence type="ECO:0000256" key="2">
    <source>
        <dbReference type="ARBA" id="ARBA00026248"/>
    </source>
</evidence>
<dbReference type="InterPro" id="IPR045857">
    <property type="entry name" value="O16G_dom_2"/>
</dbReference>
<dbReference type="InterPro" id="IPR017853">
    <property type="entry name" value="GH"/>
</dbReference>
<evidence type="ECO:0000313" key="5">
    <source>
        <dbReference type="EMBL" id="SLM39602.1"/>
    </source>
</evidence>
<dbReference type="Gene3D" id="3.90.400.10">
    <property type="entry name" value="Oligo-1,6-glucosidase, Domain 2"/>
    <property type="match status" value="1"/>
</dbReference>
<feature type="domain" description="Glycosyl hydrolase family 13 catalytic" evidence="4">
    <location>
        <begin position="35"/>
        <end position="324"/>
    </location>
</feature>
<proteinExistence type="inferred from homology"/>
<dbReference type="PANTHER" id="PTHR10357:SF232">
    <property type="entry name" value="GLYCOSYL HYDROLASE FAMILY 13 CATALYTIC DOMAIN-CONTAINING PROTEIN"/>
    <property type="match status" value="1"/>
</dbReference>
<keyword evidence="6" id="KW-1185">Reference proteome</keyword>
<dbReference type="PANTHER" id="PTHR10357">
    <property type="entry name" value="ALPHA-AMYLASE FAMILY MEMBER"/>
    <property type="match status" value="1"/>
</dbReference>
<reference evidence="6" key="1">
    <citation type="submission" date="2017-03" db="EMBL/GenBank/DDBJ databases">
        <authorList>
            <person name="Sharma R."/>
            <person name="Thines M."/>
        </authorList>
    </citation>
    <scope>NUCLEOTIDE SEQUENCE [LARGE SCALE GENOMIC DNA]</scope>
</reference>
<evidence type="ECO:0000313" key="6">
    <source>
        <dbReference type="Proteomes" id="UP000192927"/>
    </source>
</evidence>
<dbReference type="GO" id="GO:0000025">
    <property type="term" value="P:maltose catabolic process"/>
    <property type="evidence" value="ECO:0007669"/>
    <property type="project" value="TreeGrafter"/>
</dbReference>
<feature type="compositionally biased region" description="Polar residues" evidence="3">
    <location>
        <begin position="1"/>
        <end position="10"/>
    </location>
</feature>
<dbReference type="FunFam" id="3.90.400.10:FF:000004">
    <property type="entry name" value="Oligo-1,6-glucosidase"/>
    <property type="match status" value="1"/>
</dbReference>
<evidence type="ECO:0000256" key="3">
    <source>
        <dbReference type="SAM" id="MobiDB-lite"/>
    </source>
</evidence>
<dbReference type="GO" id="GO:0033934">
    <property type="term" value="F:glucan 1,4-alpha-maltotriohydrolase activity"/>
    <property type="evidence" value="ECO:0007669"/>
    <property type="project" value="TreeGrafter"/>
</dbReference>
<dbReference type="Proteomes" id="UP000192927">
    <property type="component" value="Unassembled WGS sequence"/>
</dbReference>
<sequence length="326" mass="37179">MLKQPSNGLSNGAGGSHDHANHVPRAWRKEASVYQVYPSSFKDSNGDGIGDIPGITSKVGYIQQLGVDIVWLCPIFKSPQADMGYDISDYCHVHEPHGTIENVEELIQGLHSPGMKCLLDLVVNHTSDQHNWFEQSRSSLSNSHRDWYIWRKPKYDSAGNRQPPNNWKAIFGGSAWEYDEQTDEYYLHLFLKEQPDLKWDHPPVRDAVCEVMRFWLDRGCDGFRIDAINFISKPPGLPDDRSENRWNMLGLEHYANGPRLHEYLKVIGGVLREYDAFSVGDMGHLTDLDEVLRSVGADRGELAMVFHFEIMDMDHGSGGRYTFRQT</sequence>
<dbReference type="GO" id="GO:0004556">
    <property type="term" value="F:alpha-amylase activity"/>
    <property type="evidence" value="ECO:0007669"/>
    <property type="project" value="TreeGrafter"/>
</dbReference>
<evidence type="ECO:0000259" key="4">
    <source>
        <dbReference type="SMART" id="SM00642"/>
    </source>
</evidence>
<dbReference type="SUPFAM" id="SSF51445">
    <property type="entry name" value="(Trans)glycosidases"/>
    <property type="match status" value="1"/>
</dbReference>
<dbReference type="GO" id="GO:0004575">
    <property type="term" value="F:sucrose alpha-glucosidase activity"/>
    <property type="evidence" value="ECO:0007669"/>
    <property type="project" value="TreeGrafter"/>
</dbReference>
<keyword evidence="2" id="KW-0462">Maltose metabolism</keyword>
<dbReference type="GO" id="GO:0004574">
    <property type="term" value="F:oligo-1,6-glucosidase activity"/>
    <property type="evidence" value="ECO:0007669"/>
    <property type="project" value="TreeGrafter"/>
</dbReference>
<evidence type="ECO:0000256" key="1">
    <source>
        <dbReference type="ARBA" id="ARBA00008061"/>
    </source>
</evidence>
<comment type="similarity">
    <text evidence="1">Belongs to the glycosyl hydrolase 13 family.</text>
</comment>
<dbReference type="InterPro" id="IPR006047">
    <property type="entry name" value="GH13_cat_dom"/>
</dbReference>
<organism evidence="5 6">
    <name type="scientific">Lasallia pustulata</name>
    <dbReference type="NCBI Taxonomy" id="136370"/>
    <lineage>
        <taxon>Eukaryota</taxon>
        <taxon>Fungi</taxon>
        <taxon>Dikarya</taxon>
        <taxon>Ascomycota</taxon>
        <taxon>Pezizomycotina</taxon>
        <taxon>Lecanoromycetes</taxon>
        <taxon>OSLEUM clade</taxon>
        <taxon>Umbilicariomycetidae</taxon>
        <taxon>Umbilicariales</taxon>
        <taxon>Umbilicariaceae</taxon>
        <taxon>Lasallia</taxon>
    </lineage>
</organism>
<dbReference type="Gene3D" id="3.20.20.80">
    <property type="entry name" value="Glycosidases"/>
    <property type="match status" value="2"/>
</dbReference>
<protein>
    <submittedName>
        <fullName evidence="5">Glycosyl hydrolase, family 13, subfamily, catalytic domain</fullName>
    </submittedName>
</protein>